<dbReference type="Gramene" id="rna-AYBTSS11_LOCUS26977">
    <property type="protein sequence ID" value="CAJ1974890.1"/>
    <property type="gene ID" value="gene-AYBTSS11_LOCUS26977"/>
</dbReference>
<protein>
    <submittedName>
        <fullName evidence="1">Uncharacterized protein</fullName>
    </submittedName>
</protein>
<dbReference type="Proteomes" id="UP001189624">
    <property type="component" value="Chromosome 9"/>
</dbReference>
<accession>A0AA86W0Q6</accession>
<keyword evidence="2" id="KW-1185">Reference proteome</keyword>
<proteinExistence type="predicted"/>
<evidence type="ECO:0000313" key="1">
    <source>
        <dbReference type="EMBL" id="CAJ1974890.1"/>
    </source>
</evidence>
<sequence>MRNRFFQMFRLVDRAHIPWTLRVLTNIGSEVFLQRVVPILADWWYQYCQIG</sequence>
<name>A0AA86W0Q6_9FABA</name>
<reference evidence="1" key="1">
    <citation type="submission" date="2023-10" db="EMBL/GenBank/DDBJ databases">
        <authorList>
            <person name="Domelevo Entfellner J.-B."/>
        </authorList>
    </citation>
    <scope>NUCLEOTIDE SEQUENCE</scope>
</reference>
<dbReference type="AlphaFoldDB" id="A0AA86W0Q6"/>
<organism evidence="1 2">
    <name type="scientific">Sphenostylis stenocarpa</name>
    <dbReference type="NCBI Taxonomy" id="92480"/>
    <lineage>
        <taxon>Eukaryota</taxon>
        <taxon>Viridiplantae</taxon>
        <taxon>Streptophyta</taxon>
        <taxon>Embryophyta</taxon>
        <taxon>Tracheophyta</taxon>
        <taxon>Spermatophyta</taxon>
        <taxon>Magnoliopsida</taxon>
        <taxon>eudicotyledons</taxon>
        <taxon>Gunneridae</taxon>
        <taxon>Pentapetalae</taxon>
        <taxon>rosids</taxon>
        <taxon>fabids</taxon>
        <taxon>Fabales</taxon>
        <taxon>Fabaceae</taxon>
        <taxon>Papilionoideae</taxon>
        <taxon>50 kb inversion clade</taxon>
        <taxon>NPAAA clade</taxon>
        <taxon>indigoferoid/millettioid clade</taxon>
        <taxon>Phaseoleae</taxon>
        <taxon>Sphenostylis</taxon>
    </lineage>
</organism>
<dbReference type="EMBL" id="OY731406">
    <property type="protein sequence ID" value="CAJ1974890.1"/>
    <property type="molecule type" value="Genomic_DNA"/>
</dbReference>
<evidence type="ECO:0000313" key="2">
    <source>
        <dbReference type="Proteomes" id="UP001189624"/>
    </source>
</evidence>
<gene>
    <name evidence="1" type="ORF">AYBTSS11_LOCUS26977</name>
</gene>